<dbReference type="EMBL" id="BMRE01000056">
    <property type="protein sequence ID" value="GGU74805.1"/>
    <property type="molecule type" value="Genomic_DNA"/>
</dbReference>
<evidence type="ECO:0000313" key="2">
    <source>
        <dbReference type="EMBL" id="GGU74805.1"/>
    </source>
</evidence>
<protein>
    <submittedName>
        <fullName evidence="2">Uncharacterized protein</fullName>
    </submittedName>
</protein>
<gene>
    <name evidence="2" type="ORF">GCM10010178_77760</name>
</gene>
<keyword evidence="3" id="KW-1185">Reference proteome</keyword>
<sequence length="126" mass="13811">MFRQLRSSLRPWIVVFAVGWLTMVVISIASWPAAGASSPDELATEVTNALRANDFHKLQPVLAVGGEDVAKSTTEHFSTAHVEGGFYRDGAVVVQYTRDGARSEFRLPVEEHDGRYVVNPVITPKG</sequence>
<evidence type="ECO:0000256" key="1">
    <source>
        <dbReference type="SAM" id="Phobius"/>
    </source>
</evidence>
<keyword evidence="1" id="KW-0472">Membrane</keyword>
<keyword evidence="1" id="KW-0812">Transmembrane</keyword>
<evidence type="ECO:0000313" key="3">
    <source>
        <dbReference type="Proteomes" id="UP000649573"/>
    </source>
</evidence>
<comment type="caution">
    <text evidence="2">The sequence shown here is derived from an EMBL/GenBank/DDBJ whole genome shotgun (WGS) entry which is preliminary data.</text>
</comment>
<accession>A0ABQ2VAW3</accession>
<proteinExistence type="predicted"/>
<reference evidence="3" key="1">
    <citation type="journal article" date="2019" name="Int. J. Syst. Evol. Microbiol.">
        <title>The Global Catalogue of Microorganisms (GCM) 10K type strain sequencing project: providing services to taxonomists for standard genome sequencing and annotation.</title>
        <authorList>
            <consortium name="The Broad Institute Genomics Platform"/>
            <consortium name="The Broad Institute Genome Sequencing Center for Infectious Disease"/>
            <person name="Wu L."/>
            <person name="Ma J."/>
        </authorList>
    </citation>
    <scope>NUCLEOTIDE SEQUENCE [LARGE SCALE GENOMIC DNA]</scope>
    <source>
        <strain evidence="3">JCM 3296</strain>
    </source>
</reference>
<feature type="transmembrane region" description="Helical" evidence="1">
    <location>
        <begin position="12"/>
        <end position="34"/>
    </location>
</feature>
<name>A0ABQ2VAW3_9PSEU</name>
<dbReference type="RefSeq" id="WP_189258791.1">
    <property type="nucleotide sequence ID" value="NZ_BMRE01000056.1"/>
</dbReference>
<organism evidence="2 3">
    <name type="scientific">Lentzea flava</name>
    <dbReference type="NCBI Taxonomy" id="103732"/>
    <lineage>
        <taxon>Bacteria</taxon>
        <taxon>Bacillati</taxon>
        <taxon>Actinomycetota</taxon>
        <taxon>Actinomycetes</taxon>
        <taxon>Pseudonocardiales</taxon>
        <taxon>Pseudonocardiaceae</taxon>
        <taxon>Lentzea</taxon>
    </lineage>
</organism>
<keyword evidence="1" id="KW-1133">Transmembrane helix</keyword>
<dbReference type="Proteomes" id="UP000649573">
    <property type="component" value="Unassembled WGS sequence"/>
</dbReference>